<keyword evidence="4" id="KW-1185">Reference proteome</keyword>
<feature type="compositionally biased region" description="Polar residues" evidence="1">
    <location>
        <begin position="544"/>
        <end position="557"/>
    </location>
</feature>
<feature type="domain" description="N-acetyltransferase" evidence="2">
    <location>
        <begin position="69"/>
        <end position="232"/>
    </location>
</feature>
<feature type="region of interest" description="Disordered" evidence="1">
    <location>
        <begin position="390"/>
        <end position="433"/>
    </location>
</feature>
<dbReference type="InterPro" id="IPR016181">
    <property type="entry name" value="Acyl_CoA_acyltransferase"/>
</dbReference>
<proteinExistence type="predicted"/>
<dbReference type="Gene3D" id="1.10.340.70">
    <property type="match status" value="1"/>
</dbReference>
<feature type="compositionally biased region" description="Basic and acidic residues" evidence="1">
    <location>
        <begin position="518"/>
        <end position="528"/>
    </location>
</feature>
<protein>
    <recommendedName>
        <fullName evidence="2">N-acetyltransferase domain-containing protein</fullName>
    </recommendedName>
</protein>
<feature type="compositionally biased region" description="Basic and acidic residues" evidence="1">
    <location>
        <begin position="592"/>
        <end position="602"/>
    </location>
</feature>
<dbReference type="PANTHER" id="PTHR43138:SF2">
    <property type="entry name" value="PROTEIN SPT10"/>
    <property type="match status" value="1"/>
</dbReference>
<comment type="caution">
    <text evidence="3">The sequence shown here is derived from an EMBL/GenBank/DDBJ whole genome shotgun (WGS) entry which is preliminary data.</text>
</comment>
<dbReference type="OrthoDB" id="10264707at2759"/>
<dbReference type="AlphaFoldDB" id="A0A4Z1NG41"/>
<name>A0A4Z1NG41_9PEZI</name>
<dbReference type="GO" id="GO:0005634">
    <property type="term" value="C:nucleus"/>
    <property type="evidence" value="ECO:0007669"/>
    <property type="project" value="TreeGrafter"/>
</dbReference>
<dbReference type="GO" id="GO:0016747">
    <property type="term" value="F:acyltransferase activity, transferring groups other than amino-acyl groups"/>
    <property type="evidence" value="ECO:0007669"/>
    <property type="project" value="InterPro"/>
</dbReference>
<feature type="compositionally biased region" description="Basic residues" evidence="1">
    <location>
        <begin position="507"/>
        <end position="517"/>
    </location>
</feature>
<sequence length="602" mass="66081">MPAILDDPASPAIFRRSGASPLPTPNSALPEDVVPRQVTLRDRVTKATLMPFSSVEDVPLSLLNYLVSLINKEIEKGDTYPMMDAMDLAFFGPYWFANFGAVMLLGSYDNVQAVKRAAMEGKDWEKECLGSFYIKPNYPGRSSHVCNGGFLVSGGARNRGVGRLMGENYLLWAPKLGYTYSVFNLVYETNFASCRIWDGLGFKRIGRVKGCGNLKSHPDQLVDAIIFGRDLDADGEDFITEERFQRIKFYLTNGRYPDGADRSEKSRLRSAASHYRLLPATETEPEKLMLKGKEVISDPQLQYETTRRIHVETHGGINKTTAAVAEKYHWIRIKETASQVIKNCALCLAASMPSARTLVPLPERRGPGGTWTLGHFYPFDRDREYSVPPGEPWLRSYGQLKDQSPQTPAAPPPDMTELPPIEADADADADGEADADSYALREIEIANGAFDGGSIPVDPALMEGLDALDEARLFLDSQADAQLQAEAEEAARDAVEFTDALPGMKPPPKRPGRPRKRPATEMNEHEAEALSLAERAVRSKRDASTVSESPSVGQSATPLKPEEKSKEAAPEAAVETATGSGSAIKRGRGRPRKSDKVVEETG</sequence>
<evidence type="ECO:0000313" key="3">
    <source>
        <dbReference type="EMBL" id="TID14397.1"/>
    </source>
</evidence>
<dbReference type="EMBL" id="SNSC02000023">
    <property type="protein sequence ID" value="TID14397.1"/>
    <property type="molecule type" value="Genomic_DNA"/>
</dbReference>
<feature type="compositionally biased region" description="Acidic residues" evidence="1">
    <location>
        <begin position="423"/>
        <end position="433"/>
    </location>
</feature>
<dbReference type="InterPro" id="IPR052742">
    <property type="entry name" value="Mito_N-acetyltransferase"/>
</dbReference>
<dbReference type="PROSITE" id="PS51186">
    <property type="entry name" value="GNAT"/>
    <property type="match status" value="1"/>
</dbReference>
<dbReference type="InterPro" id="IPR000182">
    <property type="entry name" value="GNAT_dom"/>
</dbReference>
<feature type="region of interest" description="Disordered" evidence="1">
    <location>
        <begin position="484"/>
        <end position="602"/>
    </location>
</feature>
<evidence type="ECO:0000313" key="4">
    <source>
        <dbReference type="Proteomes" id="UP000298493"/>
    </source>
</evidence>
<evidence type="ECO:0000256" key="1">
    <source>
        <dbReference type="SAM" id="MobiDB-lite"/>
    </source>
</evidence>
<feature type="compositionally biased region" description="Basic and acidic residues" evidence="1">
    <location>
        <begin position="560"/>
        <end position="569"/>
    </location>
</feature>
<dbReference type="InterPro" id="IPR015416">
    <property type="entry name" value="Znf_H2C2_histone_UAS-bd"/>
</dbReference>
<accession>A0A4Z1NG41</accession>
<organism evidence="3 4">
    <name type="scientific">Venturia nashicola</name>
    <dbReference type="NCBI Taxonomy" id="86259"/>
    <lineage>
        <taxon>Eukaryota</taxon>
        <taxon>Fungi</taxon>
        <taxon>Dikarya</taxon>
        <taxon>Ascomycota</taxon>
        <taxon>Pezizomycotina</taxon>
        <taxon>Dothideomycetes</taxon>
        <taxon>Pleosporomycetidae</taxon>
        <taxon>Venturiales</taxon>
        <taxon>Venturiaceae</taxon>
        <taxon>Venturia</taxon>
    </lineage>
</organism>
<dbReference type="Pfam" id="PF09337">
    <property type="entry name" value="zf-H2C2"/>
    <property type="match status" value="1"/>
</dbReference>
<dbReference type="SUPFAM" id="SSF55729">
    <property type="entry name" value="Acyl-CoA N-acyltransferases (Nat)"/>
    <property type="match status" value="1"/>
</dbReference>
<dbReference type="Proteomes" id="UP000298493">
    <property type="component" value="Unassembled WGS sequence"/>
</dbReference>
<gene>
    <name evidence="3" type="ORF">E6O75_ATG09476</name>
</gene>
<dbReference type="PANTHER" id="PTHR43138">
    <property type="entry name" value="ACETYLTRANSFERASE, GNAT FAMILY"/>
    <property type="match status" value="1"/>
</dbReference>
<dbReference type="STRING" id="86259.A0A4Z1NG41"/>
<dbReference type="Gene3D" id="3.40.630.30">
    <property type="match status" value="1"/>
</dbReference>
<reference evidence="3 4" key="1">
    <citation type="submission" date="2019-04" db="EMBL/GenBank/DDBJ databases">
        <title>High contiguity whole genome sequence and gene annotation resource for two Venturia nashicola isolates.</title>
        <authorList>
            <person name="Prokchorchik M."/>
            <person name="Won K."/>
            <person name="Lee Y."/>
            <person name="Choi E.D."/>
            <person name="Segonzac C."/>
            <person name="Sohn K.H."/>
        </authorList>
    </citation>
    <scope>NUCLEOTIDE SEQUENCE [LARGE SCALE GENOMIC DNA]</scope>
    <source>
        <strain evidence="3 4">PRI2</strain>
    </source>
</reference>
<evidence type="ECO:0000259" key="2">
    <source>
        <dbReference type="PROSITE" id="PS51186"/>
    </source>
</evidence>